<accession>A0A1D2N094</accession>
<dbReference type="AlphaFoldDB" id="A0A1D2N094"/>
<organism evidence="1 2">
    <name type="scientific">Orchesella cincta</name>
    <name type="common">Springtail</name>
    <name type="synonym">Podura cincta</name>
    <dbReference type="NCBI Taxonomy" id="48709"/>
    <lineage>
        <taxon>Eukaryota</taxon>
        <taxon>Metazoa</taxon>
        <taxon>Ecdysozoa</taxon>
        <taxon>Arthropoda</taxon>
        <taxon>Hexapoda</taxon>
        <taxon>Collembola</taxon>
        <taxon>Entomobryomorpha</taxon>
        <taxon>Entomobryoidea</taxon>
        <taxon>Orchesellidae</taxon>
        <taxon>Orchesellinae</taxon>
        <taxon>Orchesella</taxon>
    </lineage>
</organism>
<keyword evidence="2" id="KW-1185">Reference proteome</keyword>
<protein>
    <submittedName>
        <fullName evidence="1">Uncharacterized protein</fullName>
    </submittedName>
</protein>
<gene>
    <name evidence="1" type="ORF">Ocin01_08365</name>
</gene>
<evidence type="ECO:0000313" key="1">
    <source>
        <dbReference type="EMBL" id="ODM98325.1"/>
    </source>
</evidence>
<reference evidence="1 2" key="1">
    <citation type="journal article" date="2016" name="Genome Biol. Evol.">
        <title>Gene Family Evolution Reflects Adaptation to Soil Environmental Stressors in the Genome of the Collembolan Orchesella cincta.</title>
        <authorList>
            <person name="Faddeeva-Vakhrusheva A."/>
            <person name="Derks M.F."/>
            <person name="Anvar S.Y."/>
            <person name="Agamennone V."/>
            <person name="Suring W."/>
            <person name="Smit S."/>
            <person name="van Straalen N.M."/>
            <person name="Roelofs D."/>
        </authorList>
    </citation>
    <scope>NUCLEOTIDE SEQUENCE [LARGE SCALE GENOMIC DNA]</scope>
    <source>
        <tissue evidence="1">Mixed pool</tissue>
    </source>
</reference>
<dbReference type="EMBL" id="LJIJ01000364">
    <property type="protein sequence ID" value="ODM98325.1"/>
    <property type="molecule type" value="Genomic_DNA"/>
</dbReference>
<sequence>MLRIEAGHITPPQNVDSSSFISLHLGTGSSGTTFMLKPTGPHLRLQVWNTTDFRHLELWWDMIMHYVHCHTHIAPFSLSTNFSSHEESGNRNEIMESGEGSFIIIKKVVSV</sequence>
<name>A0A1D2N094_ORCCI</name>
<dbReference type="Proteomes" id="UP000094527">
    <property type="component" value="Unassembled WGS sequence"/>
</dbReference>
<comment type="caution">
    <text evidence="1">The sequence shown here is derived from an EMBL/GenBank/DDBJ whole genome shotgun (WGS) entry which is preliminary data.</text>
</comment>
<evidence type="ECO:0000313" key="2">
    <source>
        <dbReference type="Proteomes" id="UP000094527"/>
    </source>
</evidence>
<proteinExistence type="predicted"/>